<dbReference type="PROSITE" id="PS50088">
    <property type="entry name" value="ANK_REPEAT"/>
    <property type="match status" value="1"/>
</dbReference>
<gene>
    <name evidence="1" type="ORF">NTEN_LOCUS18002</name>
</gene>
<dbReference type="Pfam" id="PF12796">
    <property type="entry name" value="Ank_2"/>
    <property type="match status" value="1"/>
</dbReference>
<dbReference type="Gene3D" id="1.25.40.20">
    <property type="entry name" value="Ankyrin repeat-containing domain"/>
    <property type="match status" value="2"/>
</dbReference>
<dbReference type="InterPro" id="IPR050745">
    <property type="entry name" value="Multifunctional_regulatory"/>
</dbReference>
<dbReference type="SUPFAM" id="SSF48403">
    <property type="entry name" value="Ankyrin repeat"/>
    <property type="match status" value="1"/>
</dbReference>
<reference evidence="1 2" key="1">
    <citation type="submission" date="2020-02" db="EMBL/GenBank/DDBJ databases">
        <authorList>
            <person name="Ferguson B K."/>
        </authorList>
    </citation>
    <scope>NUCLEOTIDE SEQUENCE [LARGE SCALE GENOMIC DNA]</scope>
</reference>
<organism evidence="1 2">
    <name type="scientific">Nesidiocoris tenuis</name>
    <dbReference type="NCBI Taxonomy" id="355587"/>
    <lineage>
        <taxon>Eukaryota</taxon>
        <taxon>Metazoa</taxon>
        <taxon>Ecdysozoa</taxon>
        <taxon>Arthropoda</taxon>
        <taxon>Hexapoda</taxon>
        <taxon>Insecta</taxon>
        <taxon>Pterygota</taxon>
        <taxon>Neoptera</taxon>
        <taxon>Paraneoptera</taxon>
        <taxon>Hemiptera</taxon>
        <taxon>Heteroptera</taxon>
        <taxon>Panheteroptera</taxon>
        <taxon>Cimicomorpha</taxon>
        <taxon>Miridae</taxon>
        <taxon>Dicyphina</taxon>
        <taxon>Nesidiocoris</taxon>
    </lineage>
</organism>
<keyword evidence="2" id="KW-1185">Reference proteome</keyword>
<dbReference type="EMBL" id="CADCXU010026598">
    <property type="protein sequence ID" value="CAB0013391.1"/>
    <property type="molecule type" value="Genomic_DNA"/>
</dbReference>
<dbReference type="PANTHER" id="PTHR24189">
    <property type="entry name" value="MYOTROPHIN"/>
    <property type="match status" value="1"/>
</dbReference>
<dbReference type="Pfam" id="PF13637">
    <property type="entry name" value="Ank_4"/>
    <property type="match status" value="1"/>
</dbReference>
<dbReference type="AlphaFoldDB" id="A0A6H5HCA0"/>
<dbReference type="Proteomes" id="UP000479000">
    <property type="component" value="Unassembled WGS sequence"/>
</dbReference>
<sequence>MSDDEGYDPFDEVEDFQEHSARSVNLSNFAVSGWDNDDDGIEKDPNPHETPDRELLWAAEHSVVEVVRKLVEQNPALVHAKDKDGYTPLHRACYNDHVDIAKYLLMNGARHDAETLVQWQPLHSACCWNSLKCAATLIAFGADVNAKSAGGITPLHLAAKILQGKDLIQLLLSQPEIKAKELDKGNDTPQDIARRHGRCEKYFEILDSCFI</sequence>
<protein>
    <submittedName>
        <fullName evidence="1">Uncharacterized protein</fullName>
    </submittedName>
</protein>
<name>A0A6H5HCA0_9HEMI</name>
<dbReference type="PRINTS" id="PR01415">
    <property type="entry name" value="ANKYRIN"/>
</dbReference>
<dbReference type="InterPro" id="IPR002110">
    <property type="entry name" value="Ankyrin_rpt"/>
</dbReference>
<accession>A0A6H5HCA0</accession>
<evidence type="ECO:0000313" key="1">
    <source>
        <dbReference type="EMBL" id="CAB0013391.1"/>
    </source>
</evidence>
<dbReference type="SMART" id="SM00248">
    <property type="entry name" value="ANK"/>
    <property type="match status" value="3"/>
</dbReference>
<dbReference type="OrthoDB" id="19174at2759"/>
<dbReference type="PANTHER" id="PTHR24189:SF73">
    <property type="entry name" value="ANKYRIN REPEAT AND SOCS BOX-CONTAINING 15B"/>
    <property type="match status" value="1"/>
</dbReference>
<dbReference type="InterPro" id="IPR036770">
    <property type="entry name" value="Ankyrin_rpt-contain_sf"/>
</dbReference>
<dbReference type="PROSITE" id="PS50297">
    <property type="entry name" value="ANK_REP_REGION"/>
    <property type="match status" value="1"/>
</dbReference>
<evidence type="ECO:0000313" key="2">
    <source>
        <dbReference type="Proteomes" id="UP000479000"/>
    </source>
</evidence>
<proteinExistence type="predicted"/>